<dbReference type="EMBL" id="CP012333">
    <property type="protein sequence ID" value="AKU95269.1"/>
    <property type="molecule type" value="Genomic_DNA"/>
</dbReference>
<dbReference type="GO" id="GO:0003677">
    <property type="term" value="F:DNA binding"/>
    <property type="evidence" value="ECO:0007669"/>
    <property type="project" value="UniProtKB-KW"/>
</dbReference>
<dbReference type="GO" id="GO:0003700">
    <property type="term" value="F:DNA-binding transcription factor activity"/>
    <property type="evidence" value="ECO:0007669"/>
    <property type="project" value="InterPro"/>
</dbReference>
<organism evidence="6 7">
    <name type="scientific">Labilithrix luteola</name>
    <dbReference type="NCBI Taxonomy" id="1391654"/>
    <lineage>
        <taxon>Bacteria</taxon>
        <taxon>Pseudomonadati</taxon>
        <taxon>Myxococcota</taxon>
        <taxon>Polyangia</taxon>
        <taxon>Polyangiales</taxon>
        <taxon>Labilitrichaceae</taxon>
        <taxon>Labilithrix</taxon>
    </lineage>
</organism>
<dbReference type="RefSeq" id="WP_146646745.1">
    <property type="nucleotide sequence ID" value="NZ_CP012333.1"/>
</dbReference>
<proteinExistence type="inferred from homology"/>
<keyword evidence="2" id="KW-0805">Transcription regulation</keyword>
<dbReference type="PRINTS" id="PR00039">
    <property type="entry name" value="HTHLYSR"/>
</dbReference>
<dbReference type="AlphaFoldDB" id="A0A0K1PQ88"/>
<comment type="similarity">
    <text evidence="1">Belongs to the LysR transcriptional regulatory family.</text>
</comment>
<evidence type="ECO:0000259" key="5">
    <source>
        <dbReference type="PROSITE" id="PS50931"/>
    </source>
</evidence>
<dbReference type="InterPro" id="IPR000847">
    <property type="entry name" value="LysR_HTH_N"/>
</dbReference>
<keyword evidence="7" id="KW-1185">Reference proteome</keyword>
<dbReference type="PROSITE" id="PS50931">
    <property type="entry name" value="HTH_LYSR"/>
    <property type="match status" value="1"/>
</dbReference>
<dbReference type="STRING" id="1391654.AKJ09_01933"/>
<evidence type="ECO:0000313" key="6">
    <source>
        <dbReference type="EMBL" id="AKU95269.1"/>
    </source>
</evidence>
<dbReference type="InterPro" id="IPR005119">
    <property type="entry name" value="LysR_subst-bd"/>
</dbReference>
<dbReference type="Pfam" id="PF03466">
    <property type="entry name" value="LysR_substrate"/>
    <property type="match status" value="1"/>
</dbReference>
<dbReference type="PANTHER" id="PTHR30537:SF5">
    <property type="entry name" value="HTH-TYPE TRANSCRIPTIONAL ACTIVATOR TTDR-RELATED"/>
    <property type="match status" value="1"/>
</dbReference>
<dbReference type="InterPro" id="IPR036388">
    <property type="entry name" value="WH-like_DNA-bd_sf"/>
</dbReference>
<gene>
    <name evidence="6" type="ORF">AKJ09_01933</name>
</gene>
<protein>
    <submittedName>
        <fullName evidence="6">Transcriptional regulator, LysR family</fullName>
    </submittedName>
</protein>
<reference evidence="6 7" key="1">
    <citation type="submission" date="2015-08" db="EMBL/GenBank/DDBJ databases">
        <authorList>
            <person name="Babu N.S."/>
            <person name="Beckwith C.J."/>
            <person name="Beseler K.G."/>
            <person name="Brison A."/>
            <person name="Carone J.V."/>
            <person name="Caskin T.P."/>
            <person name="Diamond M."/>
            <person name="Durham M.E."/>
            <person name="Foxe J.M."/>
            <person name="Go M."/>
            <person name="Henderson B.A."/>
            <person name="Jones I.B."/>
            <person name="McGettigan J.A."/>
            <person name="Micheletti S.J."/>
            <person name="Nasrallah M.E."/>
            <person name="Ortiz D."/>
            <person name="Piller C.R."/>
            <person name="Privatt S.R."/>
            <person name="Schneider S.L."/>
            <person name="Sharp S."/>
            <person name="Smith T.C."/>
            <person name="Stanton J.D."/>
            <person name="Ullery H.E."/>
            <person name="Wilson R.J."/>
            <person name="Serrano M.G."/>
            <person name="Buck G."/>
            <person name="Lee V."/>
            <person name="Wang Y."/>
            <person name="Carvalho R."/>
            <person name="Voegtly L."/>
            <person name="Shi R."/>
            <person name="Duckworth R."/>
            <person name="Johnson A."/>
            <person name="Loviza R."/>
            <person name="Walstead R."/>
            <person name="Shah Z."/>
            <person name="Kiflezghi M."/>
            <person name="Wade K."/>
            <person name="Ball S.L."/>
            <person name="Bradley K.W."/>
            <person name="Asai D.J."/>
            <person name="Bowman C.A."/>
            <person name="Russell D.A."/>
            <person name="Pope W.H."/>
            <person name="Jacobs-Sera D."/>
            <person name="Hendrix R.W."/>
            <person name="Hatfull G.F."/>
        </authorList>
    </citation>
    <scope>NUCLEOTIDE SEQUENCE [LARGE SCALE GENOMIC DNA]</scope>
    <source>
        <strain evidence="6 7">DSM 27648</strain>
    </source>
</reference>
<dbReference type="SUPFAM" id="SSF53850">
    <property type="entry name" value="Periplasmic binding protein-like II"/>
    <property type="match status" value="1"/>
</dbReference>
<evidence type="ECO:0000256" key="4">
    <source>
        <dbReference type="ARBA" id="ARBA00023163"/>
    </source>
</evidence>
<evidence type="ECO:0000256" key="1">
    <source>
        <dbReference type="ARBA" id="ARBA00009437"/>
    </source>
</evidence>
<dbReference type="InterPro" id="IPR058163">
    <property type="entry name" value="LysR-type_TF_proteobact-type"/>
</dbReference>
<evidence type="ECO:0000313" key="7">
    <source>
        <dbReference type="Proteomes" id="UP000064967"/>
    </source>
</evidence>
<keyword evidence="4" id="KW-0804">Transcription</keyword>
<keyword evidence="3" id="KW-0238">DNA-binding</keyword>
<feature type="domain" description="HTH lysR-type" evidence="5">
    <location>
        <begin position="5"/>
        <end position="62"/>
    </location>
</feature>
<dbReference type="Pfam" id="PF00126">
    <property type="entry name" value="HTH_1"/>
    <property type="match status" value="1"/>
</dbReference>
<dbReference type="Gene3D" id="1.10.10.10">
    <property type="entry name" value="Winged helix-like DNA-binding domain superfamily/Winged helix DNA-binding domain"/>
    <property type="match status" value="1"/>
</dbReference>
<sequence length="322" mass="35441">MTAFDDLELLRAFACIVESGTISAAARVLRLPQPTLSRHLRTLEDRAGTTLLLRDTHRMRLTEAGHRFLEDARGMLALAEEATDRLRADRTVLHGHLRLFATVDLGQSHLTRLVARFLLAHPGLRAELGYSNRPVQMIENGYDAGVVAGEIADERLVARRIGTIHRCLVASPDYLRRAAKPKQPSDLKSHRWLALSQPQFGGAPESTTFLGPRKATETLPIAPVLVSEGVTSLRQALLEGLGVSVMPLWLIHDDLASGRLVRILPEWTAPSIPLSVIHLAQRALPARIRAFLDFVAIHMTAELEGLPPPAREKALGRKSTVT</sequence>
<dbReference type="FunFam" id="1.10.10.10:FF:000001">
    <property type="entry name" value="LysR family transcriptional regulator"/>
    <property type="match status" value="1"/>
</dbReference>
<dbReference type="SUPFAM" id="SSF46785">
    <property type="entry name" value="Winged helix' DNA-binding domain"/>
    <property type="match status" value="1"/>
</dbReference>
<dbReference type="PANTHER" id="PTHR30537">
    <property type="entry name" value="HTH-TYPE TRANSCRIPTIONAL REGULATOR"/>
    <property type="match status" value="1"/>
</dbReference>
<evidence type="ECO:0000256" key="2">
    <source>
        <dbReference type="ARBA" id="ARBA00023015"/>
    </source>
</evidence>
<dbReference type="InterPro" id="IPR036390">
    <property type="entry name" value="WH_DNA-bd_sf"/>
</dbReference>
<dbReference type="PATRIC" id="fig|1391654.3.peg.1947"/>
<dbReference type="KEGG" id="llu:AKJ09_01933"/>
<dbReference type="OrthoDB" id="5504838at2"/>
<evidence type="ECO:0000256" key="3">
    <source>
        <dbReference type="ARBA" id="ARBA00023125"/>
    </source>
</evidence>
<dbReference type="Proteomes" id="UP000064967">
    <property type="component" value="Chromosome"/>
</dbReference>
<dbReference type="CDD" id="cd08422">
    <property type="entry name" value="PBP2_CrgA_like"/>
    <property type="match status" value="1"/>
</dbReference>
<name>A0A0K1PQ88_9BACT</name>
<accession>A0A0K1PQ88</accession>
<dbReference type="Gene3D" id="3.40.190.290">
    <property type="match status" value="1"/>
</dbReference>